<evidence type="ECO:0000313" key="2">
    <source>
        <dbReference type="EMBL" id="PTL72511.1"/>
    </source>
</evidence>
<sequence>MDEWRPHLPTDDDWSPRFSGSVESVPAETLDAAVRILHLLPEVEQLTLETAEGPVSVERRSSAAAWRAADSVALALLASSGTVTGISARSFDRRDGVRRATPDDPFLTRDGGRAAAVRASEERGEISAAEAERRHREHLDGVDREDPLETLWDGPPLR</sequence>
<proteinExistence type="predicted"/>
<dbReference type="RefSeq" id="WP_107574200.1">
    <property type="nucleotide sequence ID" value="NZ_PZPL01000001.1"/>
</dbReference>
<gene>
    <name evidence="2" type="ORF">C1I63_06370</name>
</gene>
<evidence type="ECO:0000313" key="3">
    <source>
        <dbReference type="Proteomes" id="UP000241085"/>
    </source>
</evidence>
<keyword evidence="3" id="KW-1185">Reference proteome</keyword>
<feature type="compositionally biased region" description="Basic and acidic residues" evidence="1">
    <location>
        <begin position="119"/>
        <end position="147"/>
    </location>
</feature>
<accession>A0A2T4USM4</accession>
<evidence type="ECO:0000256" key="1">
    <source>
        <dbReference type="SAM" id="MobiDB-lite"/>
    </source>
</evidence>
<dbReference type="AlphaFoldDB" id="A0A2T4USM4"/>
<protein>
    <submittedName>
        <fullName evidence="2">Uncharacterized protein</fullName>
    </submittedName>
</protein>
<dbReference type="Proteomes" id="UP000241085">
    <property type="component" value="Unassembled WGS sequence"/>
</dbReference>
<feature type="region of interest" description="Disordered" evidence="1">
    <location>
        <begin position="1"/>
        <end position="21"/>
    </location>
</feature>
<organism evidence="2 3">
    <name type="scientific">Rathayibacter caricis DSM 15933</name>
    <dbReference type="NCBI Taxonomy" id="1328867"/>
    <lineage>
        <taxon>Bacteria</taxon>
        <taxon>Bacillati</taxon>
        <taxon>Actinomycetota</taxon>
        <taxon>Actinomycetes</taxon>
        <taxon>Micrococcales</taxon>
        <taxon>Microbacteriaceae</taxon>
        <taxon>Rathayibacter</taxon>
    </lineage>
</organism>
<dbReference type="EMBL" id="PZPL01000001">
    <property type="protein sequence ID" value="PTL72511.1"/>
    <property type="molecule type" value="Genomic_DNA"/>
</dbReference>
<reference evidence="2 3" key="1">
    <citation type="submission" date="2018-03" db="EMBL/GenBank/DDBJ databases">
        <title>Bacteriophage NCPPB3778 and a type I-E CRISPR drive the evolution of the US Biological Select Agent, Rathayibacter toxicus.</title>
        <authorList>
            <person name="Davis E.W.II."/>
            <person name="Tabima J.F."/>
            <person name="Weisberg A.J."/>
            <person name="Dantas Lopes L."/>
            <person name="Wiseman M.S."/>
            <person name="Wiseman M.S."/>
            <person name="Pupko T."/>
            <person name="Belcher M.S."/>
            <person name="Sechler A.J."/>
            <person name="Tancos M.A."/>
            <person name="Schroeder B.K."/>
            <person name="Murray T.D."/>
            <person name="Luster D.G."/>
            <person name="Schneider W.L."/>
            <person name="Rogers E."/>
            <person name="Andreote F.D."/>
            <person name="Grunwald N.J."/>
            <person name="Putnam M.L."/>
            <person name="Chang J.H."/>
        </authorList>
    </citation>
    <scope>NUCLEOTIDE SEQUENCE [LARGE SCALE GENOMIC DNA]</scope>
    <source>
        <strain evidence="2 3">DSM 15933</strain>
    </source>
</reference>
<feature type="compositionally biased region" description="Basic and acidic residues" evidence="1">
    <location>
        <begin position="1"/>
        <end position="10"/>
    </location>
</feature>
<comment type="caution">
    <text evidence="2">The sequence shown here is derived from an EMBL/GenBank/DDBJ whole genome shotgun (WGS) entry which is preliminary data.</text>
</comment>
<name>A0A2T4USM4_9MICO</name>
<feature type="compositionally biased region" description="Basic and acidic residues" evidence="1">
    <location>
        <begin position="96"/>
        <end position="112"/>
    </location>
</feature>
<feature type="region of interest" description="Disordered" evidence="1">
    <location>
        <begin position="96"/>
        <end position="158"/>
    </location>
</feature>